<protein>
    <submittedName>
        <fullName evidence="2">PHP domain-containing protein</fullName>
    </submittedName>
</protein>
<evidence type="ECO:0000313" key="4">
    <source>
        <dbReference type="Proteomes" id="UP001229955"/>
    </source>
</evidence>
<sequence length="287" mass="30282">MTNPTDAGAPASYVDLHAHSTASDGSLPPAAAVQAAHAAGLSAFALTDHDTLAGIAEAQAQADALGLRLIPGVELSVHQGGDEVHLLGLHIRDVNALQDRLEAFRGFRRRRAEQMVERLNAASVPVTFDSVLEQAAGGAIGRPHVARALVAGGWVKDLREAFDRWLGAGKPAYVDKERLEIADGIAMIHEAGGIAVYAHPGGDGRRESIEPLVAAGLDGIEVRHPSHSREDELRLASLAAFFGLVVSGGSDWHGAMQGGRVLGAMQVPASWLELQDRRVRERRGIGA</sequence>
<dbReference type="Proteomes" id="UP001229955">
    <property type="component" value="Chromosome"/>
</dbReference>
<accession>A0AA49JVB4</accession>
<organism evidence="2">
    <name type="scientific">Pseudogemmatithrix spongiicola</name>
    <dbReference type="NCBI Taxonomy" id="3062599"/>
    <lineage>
        <taxon>Bacteria</taxon>
        <taxon>Pseudomonadati</taxon>
        <taxon>Gemmatimonadota</taxon>
        <taxon>Gemmatimonadia</taxon>
        <taxon>Gemmatimonadales</taxon>
        <taxon>Gemmatimonadaceae</taxon>
        <taxon>Pseudogemmatithrix</taxon>
    </lineage>
</organism>
<dbReference type="Gene3D" id="3.20.20.140">
    <property type="entry name" value="Metal-dependent hydrolases"/>
    <property type="match status" value="1"/>
</dbReference>
<evidence type="ECO:0000313" key="3">
    <source>
        <dbReference type="EMBL" id="WKW15470.1"/>
    </source>
</evidence>
<reference evidence="2" key="1">
    <citation type="submission" date="2023-07" db="EMBL/GenBank/DDBJ databases">
        <authorList>
            <person name="Haufschild T."/>
            <person name="Kallscheuer N."/>
            <person name="Hammer J."/>
            <person name="Kohn T."/>
            <person name="Kabuu M."/>
            <person name="Jogler M."/>
            <person name="Wohfarth N."/>
            <person name="Heuer A."/>
            <person name="Rohde M."/>
            <person name="van Teeseling M.C.F."/>
            <person name="Jogler C."/>
        </authorList>
    </citation>
    <scope>NUCLEOTIDE SEQUENCE</scope>
    <source>
        <strain evidence="2">Strain 138</strain>
        <strain evidence="3">Strain 318</strain>
    </source>
</reference>
<dbReference type="GO" id="GO:0035312">
    <property type="term" value="F:5'-3' DNA exonuclease activity"/>
    <property type="evidence" value="ECO:0007669"/>
    <property type="project" value="TreeGrafter"/>
</dbReference>
<dbReference type="KEGG" id="pspc:Strain318_001858"/>
<accession>A0AA49K0Y2</accession>
<dbReference type="SUPFAM" id="SSF89550">
    <property type="entry name" value="PHP domain-like"/>
    <property type="match status" value="1"/>
</dbReference>
<keyword evidence="4" id="KW-1185">Reference proteome</keyword>
<dbReference type="SMART" id="SM00481">
    <property type="entry name" value="POLIIIAc"/>
    <property type="match status" value="1"/>
</dbReference>
<dbReference type="Pfam" id="PF02811">
    <property type="entry name" value="PHP"/>
    <property type="match status" value="1"/>
</dbReference>
<name>A0AA49JVB4_9BACT</name>
<evidence type="ECO:0000259" key="1">
    <source>
        <dbReference type="SMART" id="SM00481"/>
    </source>
</evidence>
<dbReference type="PANTHER" id="PTHR42924:SF3">
    <property type="entry name" value="POLYMERASE_HISTIDINOL PHOSPHATASE N-TERMINAL DOMAIN-CONTAINING PROTEIN"/>
    <property type="match status" value="1"/>
</dbReference>
<dbReference type="InterPro" id="IPR052018">
    <property type="entry name" value="PHP_domain"/>
</dbReference>
<gene>
    <name evidence="2" type="ORF">Strain138_001859</name>
    <name evidence="3" type="ORF">Strain318_001858</name>
</gene>
<dbReference type="AlphaFoldDB" id="A0AA49JVB4"/>
<dbReference type="InterPro" id="IPR003141">
    <property type="entry name" value="Pol/His_phosphatase_N"/>
</dbReference>
<dbReference type="InterPro" id="IPR004013">
    <property type="entry name" value="PHP_dom"/>
</dbReference>
<evidence type="ECO:0000313" key="2">
    <source>
        <dbReference type="EMBL" id="WKW12563.1"/>
    </source>
</evidence>
<dbReference type="GO" id="GO:0004534">
    <property type="term" value="F:5'-3' RNA exonuclease activity"/>
    <property type="evidence" value="ECO:0007669"/>
    <property type="project" value="TreeGrafter"/>
</dbReference>
<dbReference type="RefSeq" id="WP_367885442.1">
    <property type="nucleotide sequence ID" value="NZ_CP130612.1"/>
</dbReference>
<dbReference type="EMBL" id="CP130613">
    <property type="protein sequence ID" value="WKW15470.1"/>
    <property type="molecule type" value="Genomic_DNA"/>
</dbReference>
<dbReference type="Gene3D" id="1.10.150.650">
    <property type="match status" value="1"/>
</dbReference>
<dbReference type="EMBL" id="CP130612">
    <property type="protein sequence ID" value="WKW12563.1"/>
    <property type="molecule type" value="Genomic_DNA"/>
</dbReference>
<feature type="domain" description="Polymerase/histidinol phosphatase N-terminal" evidence="1">
    <location>
        <begin position="14"/>
        <end position="79"/>
    </location>
</feature>
<dbReference type="CDD" id="cd07438">
    <property type="entry name" value="PHP_HisPPase_AMP"/>
    <property type="match status" value="1"/>
</dbReference>
<proteinExistence type="predicted"/>
<dbReference type="InterPro" id="IPR016195">
    <property type="entry name" value="Pol/histidinol_Pase-like"/>
</dbReference>
<dbReference type="PANTHER" id="PTHR42924">
    <property type="entry name" value="EXONUCLEASE"/>
    <property type="match status" value="1"/>
</dbReference>